<evidence type="ECO:0000256" key="5">
    <source>
        <dbReference type="ARBA" id="ARBA00022692"/>
    </source>
</evidence>
<dbReference type="Pfam" id="PF00593">
    <property type="entry name" value="TonB_dep_Rec_b-barrel"/>
    <property type="match status" value="1"/>
</dbReference>
<keyword evidence="5 11" id="KW-0812">Transmembrane</keyword>
<feature type="domain" description="TonB-dependent receptor-like beta-barrel" evidence="14">
    <location>
        <begin position="256"/>
        <end position="685"/>
    </location>
</feature>
<evidence type="ECO:0000256" key="13">
    <source>
        <dbReference type="SAM" id="MobiDB-lite"/>
    </source>
</evidence>
<evidence type="ECO:0000313" key="16">
    <source>
        <dbReference type="EMBL" id="SFO96590.1"/>
    </source>
</evidence>
<sequence>MRVTPLTPEQPRPSNKTKSMPMQTSDKTGMKIGWPLLGLCLFHFASSGYASEQDVLDVITVTADKRSENMMYVPSSLSVKTDLDLKDAEITTISELAQHTPNLHIFTWGGSRESNIFIRGIGPGLFTDPTVGFYVDGVNYTNNGMFDLDLIDIERIEVLRGPQGTLYGGNSLAGIINVVTNKPDNFTEGRASLSADSLNERKLSATVYTPIVEDRLFAGLSVAGVQSDGHIENIFDGSDYGKKDDFFARTTLRWLPSDSIEVNLAVDYQRLRDDSYALGLADFIKNNPEKINNDFKGKDNRDSIGASLSLTKNYDTIDFTSITGWRDWENNSSADQDANSSALFVFHSSSDEKQTQLSQEFRWASTSPSDLQWLAGLYAYASDYKVRGRNDLDYTGIGYGGPYVDRSNVKKTNSGYAAFGQLDYNITPALVITGGLRLDREKRKADIKFNNQSTSNVSIAGTKDFDIWLPKIGVTYTFGDSSMVYSSVSRGYRAGGFDHLYPSQNDPAYDEETTTNYELGYKTTQLDNKLDLSAAIFLIDIKDQQVQQLVKATNQVLTDNAGRARSQGLEFEARYIPANNWLIELGGSITNAEYRKYDNCDLLGSTKNCNGKKMVNTPNFTANLAVQHRIPLTDDWDLFSRIDTTHIGEYYFNSLNTLKQEPYQLINAKVGLEASSWDAYLWVKNALDEHYSTVQYDFGTGPTAEAADPLSVGITLTSHF</sequence>
<feature type="domain" description="TonB-dependent receptor plug" evidence="15">
    <location>
        <begin position="72"/>
        <end position="175"/>
    </location>
</feature>
<dbReference type="SUPFAM" id="SSF56935">
    <property type="entry name" value="Porins"/>
    <property type="match status" value="1"/>
</dbReference>
<accession>A0A1I5LH01</accession>
<proteinExistence type="inferred from homology"/>
<dbReference type="InterPro" id="IPR039426">
    <property type="entry name" value="TonB-dep_rcpt-like"/>
</dbReference>
<evidence type="ECO:0000256" key="8">
    <source>
        <dbReference type="ARBA" id="ARBA00023077"/>
    </source>
</evidence>
<feature type="region of interest" description="Disordered" evidence="13">
    <location>
        <begin position="1"/>
        <end position="25"/>
    </location>
</feature>
<dbReference type="GO" id="GO:0009279">
    <property type="term" value="C:cell outer membrane"/>
    <property type="evidence" value="ECO:0007669"/>
    <property type="project" value="UniProtKB-SubCell"/>
</dbReference>
<dbReference type="CDD" id="cd01347">
    <property type="entry name" value="ligand_gated_channel"/>
    <property type="match status" value="1"/>
</dbReference>
<keyword evidence="7" id="KW-0406">Ion transport</keyword>
<dbReference type="PANTHER" id="PTHR32552">
    <property type="entry name" value="FERRICHROME IRON RECEPTOR-RELATED"/>
    <property type="match status" value="1"/>
</dbReference>
<keyword evidence="9 11" id="KW-0472">Membrane</keyword>
<evidence type="ECO:0000256" key="6">
    <source>
        <dbReference type="ARBA" id="ARBA00023004"/>
    </source>
</evidence>
<dbReference type="AlphaFoldDB" id="A0A1I5LH01"/>
<dbReference type="STRING" id="1121869.SAMN03084138_00986"/>
<dbReference type="Pfam" id="PF07715">
    <property type="entry name" value="Plug"/>
    <property type="match status" value="1"/>
</dbReference>
<comment type="similarity">
    <text evidence="11 12">Belongs to the TonB-dependent receptor family.</text>
</comment>
<keyword evidence="8 12" id="KW-0798">TonB box</keyword>
<dbReference type="GO" id="GO:0006826">
    <property type="term" value="P:iron ion transport"/>
    <property type="evidence" value="ECO:0007669"/>
    <property type="project" value="UniProtKB-KW"/>
</dbReference>
<feature type="compositionally biased region" description="Polar residues" evidence="13">
    <location>
        <begin position="12"/>
        <end position="25"/>
    </location>
</feature>
<evidence type="ECO:0000256" key="12">
    <source>
        <dbReference type="RuleBase" id="RU003357"/>
    </source>
</evidence>
<reference evidence="16 17" key="1">
    <citation type="submission" date="2016-10" db="EMBL/GenBank/DDBJ databases">
        <authorList>
            <person name="de Groot N.N."/>
        </authorList>
    </citation>
    <scope>NUCLEOTIDE SEQUENCE [LARGE SCALE GENOMIC DNA]</scope>
    <source>
        <strain evidence="16 17">DSM 15893</strain>
    </source>
</reference>
<keyword evidence="3 11" id="KW-1134">Transmembrane beta strand</keyword>
<evidence type="ECO:0000256" key="3">
    <source>
        <dbReference type="ARBA" id="ARBA00022452"/>
    </source>
</evidence>
<evidence type="ECO:0000256" key="2">
    <source>
        <dbReference type="ARBA" id="ARBA00022448"/>
    </source>
</evidence>
<dbReference type="RefSeq" id="WP_074925530.1">
    <property type="nucleotide sequence ID" value="NZ_FOWR01000005.1"/>
</dbReference>
<dbReference type="InterPro" id="IPR036942">
    <property type="entry name" value="Beta-barrel_TonB_sf"/>
</dbReference>
<evidence type="ECO:0000256" key="1">
    <source>
        <dbReference type="ARBA" id="ARBA00004571"/>
    </source>
</evidence>
<evidence type="ECO:0000256" key="11">
    <source>
        <dbReference type="PROSITE-ProRule" id="PRU01360"/>
    </source>
</evidence>
<dbReference type="InterPro" id="IPR012910">
    <property type="entry name" value="Plug_dom"/>
</dbReference>
<dbReference type="Gene3D" id="2.40.170.20">
    <property type="entry name" value="TonB-dependent receptor, beta-barrel domain"/>
    <property type="match status" value="1"/>
</dbReference>
<organism evidence="16 17">
    <name type="scientific">Enterovibrio norvegicus DSM 15893</name>
    <dbReference type="NCBI Taxonomy" id="1121869"/>
    <lineage>
        <taxon>Bacteria</taxon>
        <taxon>Pseudomonadati</taxon>
        <taxon>Pseudomonadota</taxon>
        <taxon>Gammaproteobacteria</taxon>
        <taxon>Vibrionales</taxon>
        <taxon>Vibrionaceae</taxon>
        <taxon>Enterovibrio</taxon>
    </lineage>
</organism>
<dbReference type="OrthoDB" id="127311at2"/>
<keyword evidence="2 11" id="KW-0813">Transport</keyword>
<dbReference type="GeneID" id="35872509"/>
<name>A0A1I5LH01_9GAMM</name>
<dbReference type="PROSITE" id="PS52016">
    <property type="entry name" value="TONB_DEPENDENT_REC_3"/>
    <property type="match status" value="1"/>
</dbReference>
<comment type="subcellular location">
    <subcellularLocation>
        <location evidence="1 11">Cell outer membrane</location>
        <topology evidence="1 11">Multi-pass membrane protein</topology>
    </subcellularLocation>
</comment>
<evidence type="ECO:0000256" key="10">
    <source>
        <dbReference type="ARBA" id="ARBA00023237"/>
    </source>
</evidence>
<evidence type="ECO:0000256" key="7">
    <source>
        <dbReference type="ARBA" id="ARBA00023065"/>
    </source>
</evidence>
<evidence type="ECO:0000256" key="4">
    <source>
        <dbReference type="ARBA" id="ARBA00022496"/>
    </source>
</evidence>
<evidence type="ECO:0000259" key="14">
    <source>
        <dbReference type="Pfam" id="PF00593"/>
    </source>
</evidence>
<keyword evidence="10 11" id="KW-0998">Cell outer membrane</keyword>
<evidence type="ECO:0000259" key="15">
    <source>
        <dbReference type="Pfam" id="PF07715"/>
    </source>
</evidence>
<dbReference type="InterPro" id="IPR000531">
    <property type="entry name" value="Beta-barrel_TonB"/>
</dbReference>
<keyword evidence="6" id="KW-0408">Iron</keyword>
<gene>
    <name evidence="16" type="ORF">SAMN03084138_00986</name>
</gene>
<protein>
    <submittedName>
        <fullName evidence="16">Iron complex outermembrane recepter protein</fullName>
    </submittedName>
</protein>
<evidence type="ECO:0000313" key="17">
    <source>
        <dbReference type="Proteomes" id="UP000182692"/>
    </source>
</evidence>
<dbReference type="Proteomes" id="UP000182692">
    <property type="component" value="Unassembled WGS sequence"/>
</dbReference>
<dbReference type="EMBL" id="FOWR01000005">
    <property type="protein sequence ID" value="SFO96590.1"/>
    <property type="molecule type" value="Genomic_DNA"/>
</dbReference>
<keyword evidence="4" id="KW-0410">Iron transport</keyword>
<dbReference type="PANTHER" id="PTHR32552:SF81">
    <property type="entry name" value="TONB-DEPENDENT OUTER MEMBRANE RECEPTOR"/>
    <property type="match status" value="1"/>
</dbReference>
<evidence type="ECO:0000256" key="9">
    <source>
        <dbReference type="ARBA" id="ARBA00023136"/>
    </source>
</evidence>